<reference evidence="2" key="1">
    <citation type="submission" date="2010-11" db="EMBL/GenBank/DDBJ databases">
        <title>The complete sequence of plasmid of Oceanithermus profundus DSM 14977.</title>
        <authorList>
            <consortium name="US DOE Joint Genome Institute (JGI-PGF)"/>
            <person name="Lucas S."/>
            <person name="Copeland A."/>
            <person name="Lapidus A."/>
            <person name="Bruce D."/>
            <person name="Goodwin L."/>
            <person name="Pitluck S."/>
            <person name="Kyrpides N."/>
            <person name="Mavromatis K."/>
            <person name="Pagani I."/>
            <person name="Ivanova N."/>
            <person name="Zhang X."/>
            <person name="Brettin T."/>
            <person name="Detter J.C."/>
            <person name="Tapia R."/>
            <person name="Han C."/>
            <person name="Land M."/>
            <person name="Hauser L."/>
            <person name="Markowitz V."/>
            <person name="Cheng J.-F."/>
            <person name="Hugenholtz P."/>
            <person name="Woyke T."/>
            <person name="Wu D."/>
            <person name="Tindall B."/>
            <person name="Faehnrich R."/>
            <person name="Brambilla E."/>
            <person name="Klenk H.-P."/>
            <person name="Eisen J.A."/>
        </authorList>
    </citation>
    <scope>NUCLEOTIDE SEQUENCE [LARGE SCALE GENOMIC DNA]</scope>
    <source>
        <strain evidence="2">DSM 14977 / NBRC 100410 / VKM B-2274 / 506</strain>
        <plasmid evidence="2">Plasmid pOCEPR01</plasmid>
    </source>
</reference>
<proteinExistence type="predicted"/>
<dbReference type="Proteomes" id="UP000008722">
    <property type="component" value="Plasmid pOCEPR01"/>
</dbReference>
<dbReference type="HOGENOM" id="CLU_2130869_0_0_0"/>
<accession>E4UAU5</accession>
<evidence type="ECO:0000313" key="1">
    <source>
        <dbReference type="EMBL" id="ADR37730.1"/>
    </source>
</evidence>
<dbReference type="RefSeq" id="WP_013449710.1">
    <property type="nucleotide sequence ID" value="NC_014753.1"/>
</dbReference>
<sequence length="113" mass="12379">MEQFSGAVLKKEGAGTHRIVAARRDYSANNPDHARILLEAEIPGRPTVVLTVALTPARLTQEVYEDLQNAVLERLAEAGLTEIEPERLALTVANVRKGDAYESYLLAVAPVER</sequence>
<keyword evidence="1" id="KW-0614">Plasmid</keyword>
<keyword evidence="2" id="KW-1185">Reference proteome</keyword>
<dbReference type="EMBL" id="CP002362">
    <property type="protein sequence ID" value="ADR37730.1"/>
    <property type="molecule type" value="Genomic_DNA"/>
</dbReference>
<organism evidence="1 2">
    <name type="scientific">Oceanithermus profundus (strain DSM 14977 / NBRC 100410 / VKM B-2274 / 506)</name>
    <dbReference type="NCBI Taxonomy" id="670487"/>
    <lineage>
        <taxon>Bacteria</taxon>
        <taxon>Thermotogati</taxon>
        <taxon>Deinococcota</taxon>
        <taxon>Deinococci</taxon>
        <taxon>Thermales</taxon>
        <taxon>Thermaceae</taxon>
        <taxon>Oceanithermus</taxon>
    </lineage>
</organism>
<reference evidence="1 2" key="2">
    <citation type="journal article" date="2011" name="Stand. Genomic Sci.">
        <title>Complete genome sequence of Oceanithermus profundus type strain (506).</title>
        <authorList>
            <person name="Pati A."/>
            <person name="Zhang X."/>
            <person name="Lapidus A."/>
            <person name="Nolan M."/>
            <person name="Lucas S."/>
            <person name="Del Rio T.G."/>
            <person name="Tice H."/>
            <person name="Cheng J.F."/>
            <person name="Tapia R."/>
            <person name="Han C."/>
            <person name="Goodwin L."/>
            <person name="Pitluck S."/>
            <person name="Liolios K."/>
            <person name="Pagani I."/>
            <person name="Ivanova N."/>
            <person name="Mavromatis K."/>
            <person name="Chen A."/>
            <person name="Palaniappan K."/>
            <person name="Hauser L."/>
            <person name="Jeffries C.D."/>
            <person name="Brambilla E.M."/>
            <person name="Rohl A."/>
            <person name="Mwirichia R."/>
            <person name="Rohde M."/>
            <person name="Tindall B.J."/>
            <person name="Sikorski J."/>
            <person name="Wirth R."/>
            <person name="Goker M."/>
            <person name="Woyke T."/>
            <person name="Detter J.C."/>
            <person name="Bristow J."/>
            <person name="Eisen J.A."/>
            <person name="Markowitz V."/>
            <person name="Hugenholtz P."/>
            <person name="Kyrpides N.C."/>
            <person name="Klenk H.P."/>
            <person name="Land M."/>
        </authorList>
    </citation>
    <scope>NUCLEOTIDE SEQUENCE [LARGE SCALE GENOMIC DNA]</scope>
    <source>
        <strain evidence="2">DSM 14977 / NBRC 100410 / VKM B-2274 / 506</strain>
        <plasmid evidence="2">Plasmid pOCEPR01</plasmid>
    </source>
</reference>
<geneLocation type="plasmid" evidence="1 2">
    <name>pOCEPR01</name>
</geneLocation>
<gene>
    <name evidence="1" type="ordered locus">Ocepr_2282</name>
</gene>
<protein>
    <submittedName>
        <fullName evidence="1">Uncharacterized protein</fullName>
    </submittedName>
</protein>
<dbReference type="AlphaFoldDB" id="E4UAU5"/>
<name>E4UAU5_OCEP5</name>
<evidence type="ECO:0000313" key="2">
    <source>
        <dbReference type="Proteomes" id="UP000008722"/>
    </source>
</evidence>
<dbReference type="KEGG" id="opr:Ocepr_2282"/>